<keyword evidence="1" id="KW-1133">Transmembrane helix</keyword>
<dbReference type="RefSeq" id="WP_168567646.1">
    <property type="nucleotide sequence ID" value="NZ_CP051167.1"/>
</dbReference>
<dbReference type="AlphaFoldDB" id="A0A6H1TVY2"/>
<protein>
    <submittedName>
        <fullName evidence="2">Uncharacterized protein</fullName>
    </submittedName>
</protein>
<sequence length="134" mass="15619">MLSDWASINEIRELWGVICPMTILTILGMLTLSAYSALRNGIEQIRTLHQILYMNYAFFTRNYRLKFTIHPVKALLKEAIDCLDYEPLIFPVASDFPSFYKTEDRPKTRETDPKKSKCQNCENCQSRGCPLKFE</sequence>
<dbReference type="KEGG" id="oxy:HCG48_01885"/>
<accession>A0A6H1TVY2</accession>
<keyword evidence="1" id="KW-0472">Membrane</keyword>
<evidence type="ECO:0000313" key="3">
    <source>
        <dbReference type="Proteomes" id="UP000500857"/>
    </source>
</evidence>
<feature type="transmembrane region" description="Helical" evidence="1">
    <location>
        <begin position="14"/>
        <end position="38"/>
    </location>
</feature>
<proteinExistence type="predicted"/>
<keyword evidence="3" id="KW-1185">Reference proteome</keyword>
<gene>
    <name evidence="2" type="ORF">HCG48_01885</name>
</gene>
<keyword evidence="1" id="KW-0812">Transmembrane</keyword>
<reference evidence="2 3" key="1">
    <citation type="submission" date="2020-04" db="EMBL/GenBank/DDBJ databases">
        <authorList>
            <person name="Basu S."/>
            <person name="Maruthanayagam V."/>
            <person name="Chakraborty S."/>
            <person name="Pramanik A."/>
            <person name="Mukherjee J."/>
            <person name="Brink B."/>
        </authorList>
    </citation>
    <scope>NUCLEOTIDE SEQUENCE [LARGE SCALE GENOMIC DNA]</scope>
    <source>
        <strain evidence="2 3">AP17</strain>
    </source>
</reference>
<dbReference type="Proteomes" id="UP000500857">
    <property type="component" value="Chromosome"/>
</dbReference>
<organism evidence="2 3">
    <name type="scientific">Oxynema aestuarii AP17</name>
    <dbReference type="NCBI Taxonomy" id="2064643"/>
    <lineage>
        <taxon>Bacteria</taxon>
        <taxon>Bacillati</taxon>
        <taxon>Cyanobacteriota</taxon>
        <taxon>Cyanophyceae</taxon>
        <taxon>Oscillatoriophycideae</taxon>
        <taxon>Oscillatoriales</taxon>
        <taxon>Oscillatoriaceae</taxon>
        <taxon>Oxynema</taxon>
        <taxon>Oxynema aestuarii</taxon>
    </lineage>
</organism>
<name>A0A6H1TVY2_9CYAN</name>
<evidence type="ECO:0000313" key="2">
    <source>
        <dbReference type="EMBL" id="QIZ69489.1"/>
    </source>
</evidence>
<dbReference type="EMBL" id="CP051167">
    <property type="protein sequence ID" value="QIZ69489.1"/>
    <property type="molecule type" value="Genomic_DNA"/>
</dbReference>
<evidence type="ECO:0000256" key="1">
    <source>
        <dbReference type="SAM" id="Phobius"/>
    </source>
</evidence>